<dbReference type="InParanoid" id="A0A7E5X441"/>
<accession>A0A7E5X441</accession>
<feature type="domain" description="BBS7 beta-propeller" evidence="4">
    <location>
        <begin position="21"/>
        <end position="315"/>
    </location>
</feature>
<keyword evidence="1" id="KW-0175">Coiled coil</keyword>
<name>A0A7E5X441_TRINI</name>
<proteinExistence type="predicted"/>
<dbReference type="GO" id="GO:0060271">
    <property type="term" value="P:cilium assembly"/>
    <property type="evidence" value="ECO:0007669"/>
    <property type="project" value="TreeGrafter"/>
</dbReference>
<dbReference type="InterPro" id="IPR011047">
    <property type="entry name" value="Quinoprotein_ADH-like_sf"/>
</dbReference>
<sequence>MDYDLARIDYTVCGITYPDTLKIMSPLGPKVDQKFAIGDKNGVLQCLSIKDEEPVVQFKTLPGKPITSVQLATTAGQQADKIFTASGNEVKGYTRKGKVFLCIETALTETITSMCIIGNDLILCSGRTVTFYRDLREYNSYVCEDRVLDIAAFAVPNSTRIRLLVLVANKGAVLLENGKLIARTVISSGPSRLSVPPSTHVTDIVAFYGASDGSIGLIAYEELTLSSKCLVDGRGLGSVVCLGWYYNNGNFHLSVGRHDGSIQLYLIDMDNFGEKPRLKYTYFCGEPVTSVAGGCVSTEESELLVATFSGRIFALRASHLVSGVKVPQDILAARRAKLEGEVARLEKQTANEREKYQQNTRSLHAGLSTPPLLDVQHELLGAGSDGWQEVRMTSAVPLDMLFIYCNQKLQMQTDTAAVLTICSSMETGSDILASVRCQAGTRRVWIKIRYTSDTFINSRLEGKRVLIYVLPAGAPRVARLLSLKLPALPYYSKHESEKDLGSYERTLSQLQVSGNYSVAEMTSWLTEALPGELPRPASEITFVRIHSLLETILICEYQRGNATFKSDNVSTIAVLRNIVSNCSVEKNISVEITFDIPEDCCVQSFKNIENKFKVEYQKNKDLILKNAISMLDLDSSMNEEGPLLCQEYARVWDSKDNIIKNQFNDLVEMVLQWYLDWRTLSLHNDNYGNESTKLQAALKDCRLDNVLKILSSKNS</sequence>
<dbReference type="PANTHER" id="PTHR16074">
    <property type="entry name" value="BARDET-BIEDL SYNDROME 7 PROTEIN"/>
    <property type="match status" value="1"/>
</dbReference>
<keyword evidence="5" id="KW-1185">Reference proteome</keyword>
<protein>
    <submittedName>
        <fullName evidence="6">Bardet-Biedl syndrome 7 protein homolog isoform X1</fullName>
    </submittedName>
</protein>
<dbReference type="Proteomes" id="UP000322000">
    <property type="component" value="Chromosome 2"/>
</dbReference>
<dbReference type="GO" id="GO:0016020">
    <property type="term" value="C:membrane"/>
    <property type="evidence" value="ECO:0007669"/>
    <property type="project" value="TreeGrafter"/>
</dbReference>
<dbReference type="InterPro" id="IPR056332">
    <property type="entry name" value="Beta-prop_BBS7"/>
</dbReference>
<evidence type="ECO:0000259" key="2">
    <source>
        <dbReference type="Pfam" id="PF23360"/>
    </source>
</evidence>
<dbReference type="InterPro" id="IPR056333">
    <property type="entry name" value="BBS7_pf_dom"/>
</dbReference>
<dbReference type="GO" id="GO:0036064">
    <property type="term" value="C:ciliary basal body"/>
    <property type="evidence" value="ECO:0007669"/>
    <property type="project" value="TreeGrafter"/>
</dbReference>
<feature type="domain" description="BBS7 GAE" evidence="2">
    <location>
        <begin position="371"/>
        <end position="481"/>
    </location>
</feature>
<dbReference type="RefSeq" id="XP_026747176.1">
    <property type="nucleotide sequence ID" value="XM_026891375.1"/>
</dbReference>
<gene>
    <name evidence="6" type="primary">LOC113508378</name>
</gene>
<dbReference type="Pfam" id="PF23743">
    <property type="entry name" value="Beta-prop_BBS7"/>
    <property type="match status" value="1"/>
</dbReference>
<dbReference type="GO" id="GO:0034464">
    <property type="term" value="C:BBSome"/>
    <property type="evidence" value="ECO:0007669"/>
    <property type="project" value="TreeGrafter"/>
</dbReference>
<feature type="domain" description="BBS7 platform" evidence="3">
    <location>
        <begin position="503"/>
        <end position="595"/>
    </location>
</feature>
<dbReference type="PANTHER" id="PTHR16074:SF4">
    <property type="entry name" value="BARDET-BIEDL SYNDROME 7 PROTEIN"/>
    <property type="match status" value="1"/>
</dbReference>
<evidence type="ECO:0000256" key="1">
    <source>
        <dbReference type="SAM" id="Coils"/>
    </source>
</evidence>
<dbReference type="GeneID" id="113508378"/>
<organism evidence="5 6">
    <name type="scientific">Trichoplusia ni</name>
    <name type="common">Cabbage looper</name>
    <dbReference type="NCBI Taxonomy" id="7111"/>
    <lineage>
        <taxon>Eukaryota</taxon>
        <taxon>Metazoa</taxon>
        <taxon>Ecdysozoa</taxon>
        <taxon>Arthropoda</taxon>
        <taxon>Hexapoda</taxon>
        <taxon>Insecta</taxon>
        <taxon>Pterygota</taxon>
        <taxon>Neoptera</taxon>
        <taxon>Endopterygota</taxon>
        <taxon>Lepidoptera</taxon>
        <taxon>Glossata</taxon>
        <taxon>Ditrysia</taxon>
        <taxon>Noctuoidea</taxon>
        <taxon>Noctuidae</taxon>
        <taxon>Plusiinae</taxon>
        <taxon>Trichoplusia</taxon>
    </lineage>
</organism>
<dbReference type="GO" id="GO:0005930">
    <property type="term" value="C:axoneme"/>
    <property type="evidence" value="ECO:0007669"/>
    <property type="project" value="TreeGrafter"/>
</dbReference>
<dbReference type="InterPro" id="IPR056334">
    <property type="entry name" value="BBS7_GAE_dom"/>
</dbReference>
<evidence type="ECO:0000259" key="3">
    <source>
        <dbReference type="Pfam" id="PF23361"/>
    </source>
</evidence>
<dbReference type="Pfam" id="PF23360">
    <property type="entry name" value="BBS7_GAE"/>
    <property type="match status" value="1"/>
</dbReference>
<reference evidence="6" key="1">
    <citation type="submission" date="2025-08" db="UniProtKB">
        <authorList>
            <consortium name="RefSeq"/>
        </authorList>
    </citation>
    <scope>IDENTIFICATION</scope>
</reference>
<dbReference type="GO" id="GO:0008104">
    <property type="term" value="P:intracellular protein localization"/>
    <property type="evidence" value="ECO:0007669"/>
    <property type="project" value="TreeGrafter"/>
</dbReference>
<evidence type="ECO:0000313" key="5">
    <source>
        <dbReference type="Proteomes" id="UP000322000"/>
    </source>
</evidence>
<feature type="coiled-coil region" evidence="1">
    <location>
        <begin position="328"/>
        <end position="355"/>
    </location>
</feature>
<evidence type="ECO:0000259" key="4">
    <source>
        <dbReference type="Pfam" id="PF23743"/>
    </source>
</evidence>
<dbReference type="SUPFAM" id="SSF50998">
    <property type="entry name" value="Quinoprotein alcohol dehydrogenase-like"/>
    <property type="match status" value="1"/>
</dbReference>
<dbReference type="Pfam" id="PF23361">
    <property type="entry name" value="BBS7_pf"/>
    <property type="match status" value="1"/>
</dbReference>
<evidence type="ECO:0000313" key="6">
    <source>
        <dbReference type="RefSeq" id="XP_026747176.1"/>
    </source>
</evidence>
<dbReference type="OrthoDB" id="414590at2759"/>
<dbReference type="KEGG" id="tnl:113508378"/>
<dbReference type="AlphaFoldDB" id="A0A7E5X441"/>